<reference evidence="3 4" key="1">
    <citation type="submission" date="2019-12" db="EMBL/GenBank/DDBJ databases">
        <title>Litoreibacter badius sp. nov., a novel bacteriochlorophyll a-containing bacterium in the genus Litoreibacter.</title>
        <authorList>
            <person name="Kanamuro M."/>
            <person name="Takabe Y."/>
            <person name="Mori K."/>
            <person name="Takaichi S."/>
            <person name="Hanada S."/>
        </authorList>
    </citation>
    <scope>NUCLEOTIDE SEQUENCE [LARGE SCALE GENOMIC DNA]</scope>
    <source>
        <strain evidence="3 4">K6</strain>
    </source>
</reference>
<keyword evidence="1" id="KW-1133">Transmembrane helix</keyword>
<dbReference type="InterPro" id="IPR036680">
    <property type="entry name" value="SPOR-like_sf"/>
</dbReference>
<evidence type="ECO:0000256" key="1">
    <source>
        <dbReference type="SAM" id="Phobius"/>
    </source>
</evidence>
<dbReference type="PROSITE" id="PS51724">
    <property type="entry name" value="SPOR"/>
    <property type="match status" value="1"/>
</dbReference>
<dbReference type="InterPro" id="IPR007730">
    <property type="entry name" value="SPOR-like_dom"/>
</dbReference>
<evidence type="ECO:0000313" key="3">
    <source>
        <dbReference type="EMBL" id="GFE63608.1"/>
    </source>
</evidence>
<dbReference type="Gene3D" id="3.30.70.1070">
    <property type="entry name" value="Sporulation related repeat"/>
    <property type="match status" value="1"/>
</dbReference>
<keyword evidence="4" id="KW-1185">Reference proteome</keyword>
<feature type="transmembrane region" description="Helical" evidence="1">
    <location>
        <begin position="23"/>
        <end position="44"/>
    </location>
</feature>
<gene>
    <name evidence="3" type="ORF">KIN_06820</name>
</gene>
<dbReference type="RefSeq" id="WP_159804532.1">
    <property type="nucleotide sequence ID" value="NZ_BLJE01000001.1"/>
</dbReference>
<dbReference type="EMBL" id="BLJE01000001">
    <property type="protein sequence ID" value="GFE63608.1"/>
    <property type="molecule type" value="Genomic_DNA"/>
</dbReference>
<proteinExistence type="predicted"/>
<dbReference type="AlphaFoldDB" id="A0A6N6JE95"/>
<comment type="caution">
    <text evidence="3">The sequence shown here is derived from an EMBL/GenBank/DDBJ whole genome shotgun (WGS) entry which is preliminary data.</text>
</comment>
<dbReference type="Pfam" id="PF05036">
    <property type="entry name" value="SPOR"/>
    <property type="match status" value="1"/>
</dbReference>
<evidence type="ECO:0000259" key="2">
    <source>
        <dbReference type="PROSITE" id="PS51724"/>
    </source>
</evidence>
<sequence length="297" mass="31121">MANVEFDTRVASDGDTTGLLARMMNWVGAASSVALIAGLGVWGYQLTVRDVSGVPVIQALEGPARVQPNEPGGELAQNQGLAVNALQSEQATTDDTIPAPQVVLAPAPLDLEAEDRVVTAPALDVAAPAERIVPQPAVLSAINTDDAVAEALGLTRPNAQLASLSTSARVDPSIPGVRKSLRPALRPKVDMARIAQQAGYSPAPVTDLDPAAIPTGTRLVQLGAYDTRAEAEAEWDRVGMQFTDYLTGKSRVIQEARSGGGSFFRLRAAGFDDLDASRRFCTVLEAEGARCIPVSAK</sequence>
<accession>A0A6N6JE95</accession>
<keyword evidence="1" id="KW-0472">Membrane</keyword>
<feature type="domain" description="SPOR" evidence="2">
    <location>
        <begin position="212"/>
        <end position="297"/>
    </location>
</feature>
<keyword evidence="1" id="KW-0812">Transmembrane</keyword>
<evidence type="ECO:0000313" key="4">
    <source>
        <dbReference type="Proteomes" id="UP000436822"/>
    </source>
</evidence>
<organism evidence="3 4">
    <name type="scientific">Litoreibacter roseus</name>
    <dbReference type="NCBI Taxonomy" id="2601869"/>
    <lineage>
        <taxon>Bacteria</taxon>
        <taxon>Pseudomonadati</taxon>
        <taxon>Pseudomonadota</taxon>
        <taxon>Alphaproteobacteria</taxon>
        <taxon>Rhodobacterales</taxon>
        <taxon>Roseobacteraceae</taxon>
        <taxon>Litoreibacter</taxon>
    </lineage>
</organism>
<protein>
    <submittedName>
        <fullName evidence="3">Sporulation protein</fullName>
    </submittedName>
</protein>
<name>A0A6N6JE95_9RHOB</name>
<dbReference type="OrthoDB" id="8479416at2"/>
<dbReference type="GO" id="GO:0042834">
    <property type="term" value="F:peptidoglycan binding"/>
    <property type="evidence" value="ECO:0007669"/>
    <property type="project" value="InterPro"/>
</dbReference>
<dbReference type="Proteomes" id="UP000436822">
    <property type="component" value="Unassembled WGS sequence"/>
</dbReference>